<comment type="subcellular location">
    <subcellularLocation>
        <location evidence="1">Cell membrane</location>
    </subcellularLocation>
</comment>
<dbReference type="InterPro" id="IPR036179">
    <property type="entry name" value="Ig-like_dom_sf"/>
</dbReference>
<evidence type="ECO:0000256" key="3">
    <source>
        <dbReference type="ARBA" id="ARBA00022729"/>
    </source>
</evidence>
<reference evidence="10" key="1">
    <citation type="thesis" date="2020" institute="ProQuest LLC" country="789 East Eisenhower Parkway, Ann Arbor, MI, USA">
        <title>Comparative Genomics and Chromosome Evolution.</title>
        <authorList>
            <person name="Mudd A.B."/>
        </authorList>
    </citation>
    <scope>NUCLEOTIDE SEQUENCE</scope>
    <source>
        <strain evidence="10">237g6f4</strain>
        <tissue evidence="10">Blood</tissue>
    </source>
</reference>
<dbReference type="EMBL" id="WNYA01057976">
    <property type="protein sequence ID" value="KAG8535766.1"/>
    <property type="molecule type" value="Genomic_DNA"/>
</dbReference>
<evidence type="ECO:0000256" key="2">
    <source>
        <dbReference type="ARBA" id="ARBA00022475"/>
    </source>
</evidence>
<sequence>MRSNKTVVLGDTLELTCKCESGTPPITYSLLRGDKLLDNKTMEGDMEARFLVNSSKSHDLGQYRCRATNRNTKSSGKYSNTVNVTVIVPVSAVQLTMIPADGDVEEGAQLALVCRAQDGTLPITFQFYRRRGNELLLHNVSEAAARHASHTVHLFSKQEDGAYFCAASNRAHKEVRSSSSEARAVLATWKKAVIGIFVILVILAAIAICIYLHTDKKKKKGKVLGGRGALLPQL</sequence>
<dbReference type="AlphaFoldDB" id="A0AAV6YGB7"/>
<gene>
    <name evidence="10" type="ORF">GDO81_027819</name>
</gene>
<dbReference type="InterPro" id="IPR007110">
    <property type="entry name" value="Ig-like_dom"/>
</dbReference>
<dbReference type="PROSITE" id="PS50835">
    <property type="entry name" value="IG_LIKE"/>
    <property type="match status" value="2"/>
</dbReference>
<keyword evidence="11" id="KW-1185">Reference proteome</keyword>
<dbReference type="SMART" id="SM00408">
    <property type="entry name" value="IGc2"/>
    <property type="match status" value="2"/>
</dbReference>
<keyword evidence="8" id="KW-0812">Transmembrane</keyword>
<dbReference type="InterPro" id="IPR013783">
    <property type="entry name" value="Ig-like_fold"/>
</dbReference>
<evidence type="ECO:0000256" key="8">
    <source>
        <dbReference type="SAM" id="Phobius"/>
    </source>
</evidence>
<dbReference type="InterPro" id="IPR003599">
    <property type="entry name" value="Ig_sub"/>
</dbReference>
<dbReference type="SMART" id="SM00409">
    <property type="entry name" value="IG"/>
    <property type="match status" value="2"/>
</dbReference>
<dbReference type="GO" id="GO:0005881">
    <property type="term" value="C:cytoplasmic microtubule"/>
    <property type="evidence" value="ECO:0007669"/>
    <property type="project" value="InterPro"/>
</dbReference>
<accession>A0AAV6YGB7</accession>
<keyword evidence="7" id="KW-0393">Immunoglobulin domain</keyword>
<keyword evidence="6" id="KW-0325">Glycoprotein</keyword>
<dbReference type="InterPro" id="IPR003598">
    <property type="entry name" value="Ig_sub2"/>
</dbReference>
<evidence type="ECO:0000256" key="6">
    <source>
        <dbReference type="ARBA" id="ARBA00023180"/>
    </source>
</evidence>
<protein>
    <recommendedName>
        <fullName evidence="9">Ig-like domain-containing protein</fullName>
    </recommendedName>
</protein>
<evidence type="ECO:0000256" key="1">
    <source>
        <dbReference type="ARBA" id="ARBA00004236"/>
    </source>
</evidence>
<dbReference type="GO" id="GO:0005886">
    <property type="term" value="C:plasma membrane"/>
    <property type="evidence" value="ECO:0007669"/>
    <property type="project" value="UniProtKB-SubCell"/>
</dbReference>
<evidence type="ECO:0000313" key="11">
    <source>
        <dbReference type="Proteomes" id="UP000824782"/>
    </source>
</evidence>
<keyword evidence="5" id="KW-1015">Disulfide bond</keyword>
<dbReference type="SUPFAM" id="SSF48726">
    <property type="entry name" value="Immunoglobulin"/>
    <property type="match status" value="2"/>
</dbReference>
<keyword evidence="8" id="KW-1133">Transmembrane helix</keyword>
<evidence type="ECO:0000313" key="10">
    <source>
        <dbReference type="EMBL" id="KAG8535766.1"/>
    </source>
</evidence>
<dbReference type="Gene3D" id="2.60.40.10">
    <property type="entry name" value="Immunoglobulins"/>
    <property type="match status" value="2"/>
</dbReference>
<name>A0AAV6YGB7_ENGPU</name>
<evidence type="ECO:0000259" key="9">
    <source>
        <dbReference type="PROSITE" id="PS50835"/>
    </source>
</evidence>
<feature type="transmembrane region" description="Helical" evidence="8">
    <location>
        <begin position="192"/>
        <end position="212"/>
    </location>
</feature>
<dbReference type="GO" id="GO:0009986">
    <property type="term" value="C:cell surface"/>
    <property type="evidence" value="ECO:0007669"/>
    <property type="project" value="TreeGrafter"/>
</dbReference>
<dbReference type="Proteomes" id="UP000824782">
    <property type="component" value="Unassembled WGS sequence"/>
</dbReference>
<evidence type="ECO:0000256" key="4">
    <source>
        <dbReference type="ARBA" id="ARBA00023136"/>
    </source>
</evidence>
<comment type="caution">
    <text evidence="10">The sequence shown here is derived from an EMBL/GenBank/DDBJ whole genome shotgun (WGS) entry which is preliminary data.</text>
</comment>
<keyword evidence="2" id="KW-1003">Cell membrane</keyword>
<keyword evidence="4 8" id="KW-0472">Membrane</keyword>
<evidence type="ECO:0000256" key="7">
    <source>
        <dbReference type="ARBA" id="ARBA00023319"/>
    </source>
</evidence>
<keyword evidence="3" id="KW-0732">Signal</keyword>
<evidence type="ECO:0000256" key="5">
    <source>
        <dbReference type="ARBA" id="ARBA00023157"/>
    </source>
</evidence>
<dbReference type="InterPro" id="IPR042454">
    <property type="entry name" value="CLMP"/>
</dbReference>
<proteinExistence type="predicted"/>
<dbReference type="PANTHER" id="PTHR44783">
    <property type="entry name" value="CXADR-LIKE MEMBRANE PROTEIN"/>
    <property type="match status" value="1"/>
</dbReference>
<dbReference type="PANTHER" id="PTHR44783:SF1">
    <property type="entry name" value="CXADR-LIKE MEMBRANE PROTEIN"/>
    <property type="match status" value="1"/>
</dbReference>
<feature type="domain" description="Ig-like" evidence="9">
    <location>
        <begin position="1"/>
        <end position="85"/>
    </location>
</feature>
<dbReference type="Pfam" id="PF13895">
    <property type="entry name" value="Ig_2"/>
    <property type="match status" value="1"/>
</dbReference>
<dbReference type="FunFam" id="2.60.40.10:FF:000357">
    <property type="entry name" value="Fc receptor like 1"/>
    <property type="match status" value="1"/>
</dbReference>
<organism evidence="10 11">
    <name type="scientific">Engystomops pustulosus</name>
    <name type="common">Tungara frog</name>
    <name type="synonym">Physalaemus pustulosus</name>
    <dbReference type="NCBI Taxonomy" id="76066"/>
    <lineage>
        <taxon>Eukaryota</taxon>
        <taxon>Metazoa</taxon>
        <taxon>Chordata</taxon>
        <taxon>Craniata</taxon>
        <taxon>Vertebrata</taxon>
        <taxon>Euteleostomi</taxon>
        <taxon>Amphibia</taxon>
        <taxon>Batrachia</taxon>
        <taxon>Anura</taxon>
        <taxon>Neobatrachia</taxon>
        <taxon>Hyloidea</taxon>
        <taxon>Leptodactylidae</taxon>
        <taxon>Leiuperinae</taxon>
        <taxon>Engystomops</taxon>
    </lineage>
</organism>
<feature type="domain" description="Ig-like" evidence="9">
    <location>
        <begin position="89"/>
        <end position="176"/>
    </location>
</feature>